<reference evidence="8 9" key="1">
    <citation type="submission" date="2015-01" db="EMBL/GenBank/DDBJ databases">
        <title>The Genome Sequence of Exophiala sideris CBS121828.</title>
        <authorList>
            <consortium name="The Broad Institute Genomics Platform"/>
            <person name="Cuomo C."/>
            <person name="de Hoog S."/>
            <person name="Gorbushina A."/>
            <person name="Stielow B."/>
            <person name="Teixiera M."/>
            <person name="Abouelleil A."/>
            <person name="Chapman S.B."/>
            <person name="Priest M."/>
            <person name="Young S.K."/>
            <person name="Wortman J."/>
            <person name="Nusbaum C."/>
            <person name="Birren B."/>
        </authorList>
    </citation>
    <scope>NUCLEOTIDE SEQUENCE [LARGE SCALE GENOMIC DNA]</scope>
    <source>
        <strain evidence="8 9">CBS 121828</strain>
    </source>
</reference>
<dbReference type="InterPro" id="IPR053009">
    <property type="entry name" value="Xanthocillin_Biosynth-Assoc"/>
</dbReference>
<evidence type="ECO:0000313" key="9">
    <source>
        <dbReference type="Proteomes" id="UP000053599"/>
    </source>
</evidence>
<evidence type="ECO:0000313" key="8">
    <source>
        <dbReference type="EMBL" id="KIV78562.1"/>
    </source>
</evidence>
<gene>
    <name evidence="8" type="ORF">PV11_06206</name>
</gene>
<evidence type="ECO:0000256" key="4">
    <source>
        <dbReference type="ARBA" id="ARBA00023136"/>
    </source>
</evidence>
<dbReference type="EMBL" id="KN846953">
    <property type="protein sequence ID" value="KIV78561.1"/>
    <property type="molecule type" value="Genomic_DNA"/>
</dbReference>
<evidence type="ECO:0000256" key="5">
    <source>
        <dbReference type="SAM" id="MobiDB-lite"/>
    </source>
</evidence>
<feature type="compositionally biased region" description="Basic and acidic residues" evidence="5">
    <location>
        <begin position="122"/>
        <end position="137"/>
    </location>
</feature>
<dbReference type="InterPro" id="IPR025423">
    <property type="entry name" value="TMEM205-like"/>
</dbReference>
<feature type="transmembrane region" description="Helical" evidence="6">
    <location>
        <begin position="156"/>
        <end position="176"/>
    </location>
</feature>
<evidence type="ECO:0000256" key="1">
    <source>
        <dbReference type="ARBA" id="ARBA00004370"/>
    </source>
</evidence>
<keyword evidence="2 6" id="KW-0812">Transmembrane</keyword>
<feature type="transmembrane region" description="Helical" evidence="6">
    <location>
        <begin position="96"/>
        <end position="116"/>
    </location>
</feature>
<feature type="region of interest" description="Disordered" evidence="5">
    <location>
        <begin position="122"/>
        <end position="144"/>
    </location>
</feature>
<dbReference type="PANTHER" id="PTHR23241">
    <property type="entry name" value="LATE EMBRYOGENESIS ABUNDANT PLANTS LEA-RELATED"/>
    <property type="match status" value="1"/>
</dbReference>
<organism evidence="8 9">
    <name type="scientific">Exophiala sideris</name>
    <dbReference type="NCBI Taxonomy" id="1016849"/>
    <lineage>
        <taxon>Eukaryota</taxon>
        <taxon>Fungi</taxon>
        <taxon>Dikarya</taxon>
        <taxon>Ascomycota</taxon>
        <taxon>Pezizomycotina</taxon>
        <taxon>Eurotiomycetes</taxon>
        <taxon>Chaetothyriomycetidae</taxon>
        <taxon>Chaetothyriales</taxon>
        <taxon>Herpotrichiellaceae</taxon>
        <taxon>Exophiala</taxon>
    </lineage>
</organism>
<accession>A0A0D1Y6S8</accession>
<feature type="transmembrane region" description="Helical" evidence="6">
    <location>
        <begin position="14"/>
        <end position="39"/>
    </location>
</feature>
<proteinExistence type="predicted"/>
<protein>
    <recommendedName>
        <fullName evidence="7">TMEM205-like domain-containing protein</fullName>
    </recommendedName>
</protein>
<feature type="transmembrane region" description="Helical" evidence="6">
    <location>
        <begin position="51"/>
        <end position="72"/>
    </location>
</feature>
<dbReference type="HOGENOM" id="CLU_094297_2_0_1"/>
<dbReference type="GO" id="GO:0016020">
    <property type="term" value="C:membrane"/>
    <property type="evidence" value="ECO:0007669"/>
    <property type="project" value="UniProtKB-SubCell"/>
</dbReference>
<name>A0A0D1Y6S8_9EURO</name>
<sequence length="183" mass="20047">MPDSLIYSAAPYHIISYGVLLGSQVFQTFVGGIVAFRSLPRPQFATLQTAIFPVYFSMQTVLPIILAITLPAERAAIGMVPSSISGVLEPVNRLRVLVPLSIMLATAAANLIYLGPVTTQTMKERKHQETRDGKKSYDPPPHSKQMQALNERFSRLHGASSLVNVVSLGAAIWYGFYLAERIS</sequence>
<feature type="domain" description="TMEM205-like" evidence="7">
    <location>
        <begin position="16"/>
        <end position="127"/>
    </location>
</feature>
<evidence type="ECO:0000259" key="7">
    <source>
        <dbReference type="Pfam" id="PF13664"/>
    </source>
</evidence>
<keyword evidence="4 6" id="KW-0472">Membrane</keyword>
<evidence type="ECO:0000256" key="3">
    <source>
        <dbReference type="ARBA" id="ARBA00022989"/>
    </source>
</evidence>
<dbReference type="EMBL" id="KN846953">
    <property type="protein sequence ID" value="KIV78562.1"/>
    <property type="molecule type" value="Genomic_DNA"/>
</dbReference>
<dbReference type="OrthoDB" id="1641132at2759"/>
<dbReference type="Proteomes" id="UP000053599">
    <property type="component" value="Unassembled WGS sequence"/>
</dbReference>
<dbReference type="AlphaFoldDB" id="A0A0D1Y6S8"/>
<dbReference type="Pfam" id="PF13664">
    <property type="entry name" value="DUF4149"/>
    <property type="match status" value="1"/>
</dbReference>
<comment type="subcellular location">
    <subcellularLocation>
        <location evidence="1">Membrane</location>
    </subcellularLocation>
</comment>
<keyword evidence="3 6" id="KW-1133">Transmembrane helix</keyword>
<evidence type="ECO:0000256" key="2">
    <source>
        <dbReference type="ARBA" id="ARBA00022692"/>
    </source>
</evidence>
<evidence type="ECO:0000256" key="6">
    <source>
        <dbReference type="SAM" id="Phobius"/>
    </source>
</evidence>
<dbReference type="PANTHER" id="PTHR23241:SF106">
    <property type="entry name" value="DUF4149 DOMAIN-CONTAINING PROTEIN"/>
    <property type="match status" value="1"/>
</dbReference>